<name>A0A1Z8JPU2_PICKU</name>
<dbReference type="OrthoDB" id="188186at2759"/>
<dbReference type="GO" id="GO:0006281">
    <property type="term" value="P:DNA repair"/>
    <property type="evidence" value="ECO:0007669"/>
    <property type="project" value="InterPro"/>
</dbReference>
<evidence type="ECO:0000256" key="3">
    <source>
        <dbReference type="ARBA" id="ARBA00023242"/>
    </source>
</evidence>
<proteinExistence type="inferred from homology"/>
<gene>
    <name evidence="4" type="ORF">C5L36_0D02175</name>
    <name evidence="5" type="ORF">CAS74_002187</name>
</gene>
<dbReference type="STRING" id="4909.A0A1Z8JPU2"/>
<keyword evidence="7" id="KW-1185">Reference proteome</keyword>
<evidence type="ECO:0000313" key="4">
    <source>
        <dbReference type="EMBL" id="AWU77475.1"/>
    </source>
</evidence>
<dbReference type="KEGG" id="pkz:C5L36_0D02175"/>
<sequence length="99" mass="11015">MQSIRIDAPLLASHTSKTVRLMGRLSAPTTLDANGEIALQNADSYNLIVDNYYEIIGLVQKDLSVSVLQAFDLGHDFNMKAATKLVEIVHKFPEIYHDV</sequence>
<dbReference type="RefSeq" id="XP_029322952.1">
    <property type="nucleotide sequence ID" value="XM_029467092.1"/>
</dbReference>
<dbReference type="GO" id="GO:0003677">
    <property type="term" value="F:DNA binding"/>
    <property type="evidence" value="ECO:0007669"/>
    <property type="project" value="InterPro"/>
</dbReference>
<dbReference type="AlphaFoldDB" id="A0A1Z8JPU2"/>
<evidence type="ECO:0000313" key="7">
    <source>
        <dbReference type="Proteomes" id="UP000249293"/>
    </source>
</evidence>
<evidence type="ECO:0000313" key="5">
    <source>
        <dbReference type="EMBL" id="OUT22452.1"/>
    </source>
</evidence>
<dbReference type="EMBL" id="NHMM01000003">
    <property type="protein sequence ID" value="OUT22452.1"/>
    <property type="molecule type" value="Genomic_DNA"/>
</dbReference>
<accession>A0A1Z8JPU2</accession>
<dbReference type="Pfam" id="PF08661">
    <property type="entry name" value="Rep_fac-A_3"/>
    <property type="match status" value="1"/>
</dbReference>
<evidence type="ECO:0000313" key="6">
    <source>
        <dbReference type="Proteomes" id="UP000195871"/>
    </source>
</evidence>
<dbReference type="InterPro" id="IPR012340">
    <property type="entry name" value="NA-bd_OB-fold"/>
</dbReference>
<dbReference type="Proteomes" id="UP000249293">
    <property type="component" value="Chromosome 4"/>
</dbReference>
<evidence type="ECO:0008006" key="8">
    <source>
        <dbReference type="Google" id="ProtNLM"/>
    </source>
</evidence>
<dbReference type="GO" id="GO:0031981">
    <property type="term" value="C:nuclear lumen"/>
    <property type="evidence" value="ECO:0007669"/>
    <property type="project" value="UniProtKB-ARBA"/>
</dbReference>
<evidence type="ECO:0000256" key="2">
    <source>
        <dbReference type="ARBA" id="ARBA00009761"/>
    </source>
</evidence>
<keyword evidence="3" id="KW-0539">Nucleus</keyword>
<dbReference type="GO" id="GO:0006260">
    <property type="term" value="P:DNA replication"/>
    <property type="evidence" value="ECO:0007669"/>
    <property type="project" value="InterPro"/>
</dbReference>
<reference evidence="4 7" key="2">
    <citation type="submission" date="2018-06" db="EMBL/GenBank/DDBJ databases">
        <title>Population genomics shows no distinction between pathogenic Candida krusei and environmental Pichia kudriavzevii: One species, four names.</title>
        <authorList>
            <person name="Douglass A.P."/>
            <person name="Offei B."/>
            <person name="Braun-Galleani S."/>
            <person name="Coughlan A.Y."/>
            <person name="Martos A."/>
            <person name="Ortiz-Merino R.A."/>
            <person name="Byrne K.P."/>
            <person name="Wolfe K.H."/>
        </authorList>
    </citation>
    <scope>NUCLEOTIDE SEQUENCE [LARGE SCALE GENOMIC DNA]</scope>
    <source>
        <strain evidence="4 7">CBS573</strain>
    </source>
</reference>
<dbReference type="SUPFAM" id="SSF50249">
    <property type="entry name" value="Nucleic acid-binding proteins"/>
    <property type="match status" value="1"/>
</dbReference>
<organism evidence="5 6">
    <name type="scientific">Pichia kudriavzevii</name>
    <name type="common">Yeast</name>
    <name type="synonym">Issatchenkia orientalis</name>
    <dbReference type="NCBI Taxonomy" id="4909"/>
    <lineage>
        <taxon>Eukaryota</taxon>
        <taxon>Fungi</taxon>
        <taxon>Dikarya</taxon>
        <taxon>Ascomycota</taxon>
        <taxon>Saccharomycotina</taxon>
        <taxon>Pichiomycetes</taxon>
        <taxon>Pichiales</taxon>
        <taxon>Pichiaceae</taxon>
        <taxon>Pichia</taxon>
    </lineage>
</organism>
<dbReference type="VEuPathDB" id="FungiDB:C5L36_0D02175"/>
<comment type="subcellular location">
    <subcellularLocation>
        <location evidence="1">Nucleus</location>
    </subcellularLocation>
</comment>
<dbReference type="EMBL" id="CP028776">
    <property type="protein sequence ID" value="AWU77475.1"/>
    <property type="molecule type" value="Genomic_DNA"/>
</dbReference>
<evidence type="ECO:0000256" key="1">
    <source>
        <dbReference type="ARBA" id="ARBA00004123"/>
    </source>
</evidence>
<reference evidence="5 6" key="1">
    <citation type="submission" date="2017-05" db="EMBL/GenBank/DDBJ databases">
        <title>The Genome Sequence of Candida krusei Ckrusei653.</title>
        <authorList>
            <person name="Cuomo C."/>
            <person name="Forche A."/>
            <person name="Young S."/>
            <person name="Abouelleil A."/>
            <person name="Cao P."/>
            <person name="Chapman S."/>
            <person name="Cusick C."/>
            <person name="Shea T."/>
            <person name="Nusbaum C."/>
            <person name="Birren B."/>
        </authorList>
    </citation>
    <scope>NUCLEOTIDE SEQUENCE [LARGE SCALE GENOMIC DNA]</scope>
    <source>
        <strain evidence="5 6">Ckrusei653</strain>
    </source>
</reference>
<protein>
    <recommendedName>
        <fullName evidence="8">Replication factor A protein 3</fullName>
    </recommendedName>
</protein>
<dbReference type="InterPro" id="IPR013970">
    <property type="entry name" value="Rfa2"/>
</dbReference>
<dbReference type="Proteomes" id="UP000195871">
    <property type="component" value="Unassembled WGS sequence"/>
</dbReference>
<dbReference type="GeneID" id="40385304"/>
<comment type="similarity">
    <text evidence="2">Belongs to the replication factor A protein 3 family.</text>
</comment>
<dbReference type="GO" id="GO:0006310">
    <property type="term" value="P:DNA recombination"/>
    <property type="evidence" value="ECO:0007669"/>
    <property type="project" value="InterPro"/>
</dbReference>
<dbReference type="Gene3D" id="2.40.50.140">
    <property type="entry name" value="Nucleic acid-binding proteins"/>
    <property type="match status" value="1"/>
</dbReference>